<reference evidence="5 6" key="2">
    <citation type="submission" date="2020-03" db="EMBL/GenBank/DDBJ databases">
        <authorList>
            <person name="Ichikawa N."/>
            <person name="Kimura A."/>
            <person name="Kitahashi Y."/>
            <person name="Uohara A."/>
        </authorList>
    </citation>
    <scope>NUCLEOTIDE SEQUENCE [LARGE SCALE GENOMIC DNA]</scope>
    <source>
        <strain evidence="5 6">NBRC 105367</strain>
    </source>
</reference>
<keyword evidence="4" id="KW-0812">Transmembrane</keyword>
<dbReference type="Gene3D" id="2.40.260.10">
    <property type="entry name" value="Sortase"/>
    <property type="match status" value="1"/>
</dbReference>
<dbReference type="GO" id="GO:0016787">
    <property type="term" value="F:hydrolase activity"/>
    <property type="evidence" value="ECO:0007669"/>
    <property type="project" value="UniProtKB-KW"/>
</dbReference>
<protein>
    <submittedName>
        <fullName evidence="5">Class E sortase</fullName>
    </submittedName>
</protein>
<dbReference type="NCBIfam" id="TIGR01076">
    <property type="entry name" value="sortase_fam"/>
    <property type="match status" value="1"/>
</dbReference>
<dbReference type="Pfam" id="PF04203">
    <property type="entry name" value="Sortase"/>
    <property type="match status" value="1"/>
</dbReference>
<dbReference type="InterPro" id="IPR005754">
    <property type="entry name" value="Sortase"/>
</dbReference>
<sequence>MARGCVTSARLGVLGEILVTVSAVVLLFVAYELWGTTAVTNGAQDDLDRRLAQQWSSPAGPDRPDTSAGPTPTAAPPAPGSAIARLYLPALERRWVVVEGVSQRELRHAPGHYPGTAAPGEIGNFSVAAHRTKALFWRLDEVRVDDHVVVETRQTWYVYRVTRVRVVKPNDVWVVAPVPDRSRSRPTTAMLTLTTCNPRFDNYERLVVHAQLVHEQPSSAGPPAQLRPGPGA</sequence>
<evidence type="ECO:0000256" key="4">
    <source>
        <dbReference type="SAM" id="Phobius"/>
    </source>
</evidence>
<dbReference type="InterPro" id="IPR023365">
    <property type="entry name" value="Sortase_dom-sf"/>
</dbReference>
<reference evidence="5 6" key="1">
    <citation type="submission" date="2020-03" db="EMBL/GenBank/DDBJ databases">
        <title>Whole genome shotgun sequence of Phytohabitans suffuscus NBRC 105367.</title>
        <authorList>
            <person name="Komaki H."/>
            <person name="Tamura T."/>
        </authorList>
    </citation>
    <scope>NUCLEOTIDE SEQUENCE [LARGE SCALE GENOMIC DNA]</scope>
    <source>
        <strain evidence="5 6">NBRC 105367</strain>
    </source>
</reference>
<accession>A0A6F8YCM9</accession>
<dbReference type="RefSeq" id="WP_269476263.1">
    <property type="nucleotide sequence ID" value="NZ_AP022871.1"/>
</dbReference>
<organism evidence="5 6">
    <name type="scientific">Phytohabitans suffuscus</name>
    <dbReference type="NCBI Taxonomy" id="624315"/>
    <lineage>
        <taxon>Bacteria</taxon>
        <taxon>Bacillati</taxon>
        <taxon>Actinomycetota</taxon>
        <taxon>Actinomycetes</taxon>
        <taxon>Micromonosporales</taxon>
        <taxon>Micromonosporaceae</taxon>
    </lineage>
</organism>
<feature type="region of interest" description="Disordered" evidence="3">
    <location>
        <begin position="54"/>
        <end position="79"/>
    </location>
</feature>
<feature type="active site" description="Acyl-thioester intermediate" evidence="2">
    <location>
        <position position="196"/>
    </location>
</feature>
<dbReference type="AlphaFoldDB" id="A0A6F8YCM9"/>
<evidence type="ECO:0000313" key="6">
    <source>
        <dbReference type="Proteomes" id="UP000503011"/>
    </source>
</evidence>
<gene>
    <name evidence="5" type="ORF">Psuf_011330</name>
</gene>
<dbReference type="Proteomes" id="UP000503011">
    <property type="component" value="Chromosome"/>
</dbReference>
<dbReference type="CDD" id="cd05830">
    <property type="entry name" value="Sortase_E"/>
    <property type="match status" value="1"/>
</dbReference>
<dbReference type="EMBL" id="AP022871">
    <property type="protein sequence ID" value="BCB83820.1"/>
    <property type="molecule type" value="Genomic_DNA"/>
</dbReference>
<dbReference type="KEGG" id="psuu:Psuf_011330"/>
<feature type="active site" description="Proton donor/acceptor" evidence="2">
    <location>
        <position position="130"/>
    </location>
</feature>
<dbReference type="NCBIfam" id="NF033747">
    <property type="entry name" value="class_E_sortase"/>
    <property type="match status" value="1"/>
</dbReference>
<keyword evidence="6" id="KW-1185">Reference proteome</keyword>
<dbReference type="InterPro" id="IPR042003">
    <property type="entry name" value="Sortase_E"/>
</dbReference>
<dbReference type="InterPro" id="IPR053465">
    <property type="entry name" value="Sortase_Class_E"/>
</dbReference>
<name>A0A6F8YCM9_9ACTN</name>
<dbReference type="SUPFAM" id="SSF63817">
    <property type="entry name" value="Sortase"/>
    <property type="match status" value="1"/>
</dbReference>
<keyword evidence="4" id="KW-1133">Transmembrane helix</keyword>
<feature type="transmembrane region" description="Helical" evidence="4">
    <location>
        <begin position="12"/>
        <end position="34"/>
    </location>
</feature>
<evidence type="ECO:0000256" key="3">
    <source>
        <dbReference type="SAM" id="MobiDB-lite"/>
    </source>
</evidence>
<evidence type="ECO:0000313" key="5">
    <source>
        <dbReference type="EMBL" id="BCB83820.1"/>
    </source>
</evidence>
<keyword evidence="1" id="KW-0378">Hydrolase</keyword>
<keyword evidence="4" id="KW-0472">Membrane</keyword>
<evidence type="ECO:0000256" key="1">
    <source>
        <dbReference type="ARBA" id="ARBA00022801"/>
    </source>
</evidence>
<evidence type="ECO:0000256" key="2">
    <source>
        <dbReference type="PIRSR" id="PIRSR605754-1"/>
    </source>
</evidence>
<proteinExistence type="predicted"/>